<dbReference type="Gene3D" id="3.30.750.140">
    <property type="match status" value="1"/>
</dbReference>
<gene>
    <name evidence="3" type="ORF">CathTA2_1961</name>
    <name evidence="4" type="ORF">HUR95_11835</name>
</gene>
<reference evidence="4 6" key="2">
    <citation type="journal article" date="2020" name="Extremophiles">
        <title>Genomic analysis of Caldalkalibacillus thermarum TA2.A1 reveals aerobic alkaliphilic metabolism and evolutionary hallmarks linking alkaliphilic bacteria and plant life.</title>
        <authorList>
            <person name="de Jong S.I."/>
            <person name="van den Broek M.A."/>
            <person name="Merkel A.Y."/>
            <person name="de la Torre Cortes P."/>
            <person name="Kalamorz F."/>
            <person name="Cook G.M."/>
            <person name="van Loosdrecht M.C.M."/>
            <person name="McMillan D.G.G."/>
        </authorList>
    </citation>
    <scope>NUCLEOTIDE SEQUENCE [LARGE SCALE GENOMIC DNA]</scope>
    <source>
        <strain evidence="4 6">TA2.A1</strain>
    </source>
</reference>
<dbReference type="KEGG" id="cthu:HUR95_11835"/>
<dbReference type="EMBL" id="CP082237">
    <property type="protein sequence ID" value="QZT33016.1"/>
    <property type="molecule type" value="Genomic_DNA"/>
</dbReference>
<dbReference type="AlphaFoldDB" id="F5L811"/>
<keyword evidence="3" id="KW-0966">Cell projection</keyword>
<feature type="compositionally biased region" description="Basic and acidic residues" evidence="1">
    <location>
        <begin position="415"/>
        <end position="428"/>
    </location>
</feature>
<keyword evidence="3" id="KW-0969">Cilium</keyword>
<proteinExistence type="predicted"/>
<feature type="region of interest" description="Disordered" evidence="1">
    <location>
        <begin position="58"/>
        <end position="79"/>
    </location>
</feature>
<dbReference type="Proteomes" id="UP000825179">
    <property type="component" value="Chromosome"/>
</dbReference>
<dbReference type="InterPro" id="IPR038610">
    <property type="entry name" value="FliK-like_C_sf"/>
</dbReference>
<evidence type="ECO:0000259" key="2">
    <source>
        <dbReference type="Pfam" id="PF02120"/>
    </source>
</evidence>
<protein>
    <submittedName>
        <fullName evidence="3 4">Flagellar hook-length control protein</fullName>
    </submittedName>
</protein>
<evidence type="ECO:0000313" key="6">
    <source>
        <dbReference type="Proteomes" id="UP000825179"/>
    </source>
</evidence>
<dbReference type="Pfam" id="PF02120">
    <property type="entry name" value="Flg_hook"/>
    <property type="match status" value="1"/>
</dbReference>
<evidence type="ECO:0000313" key="5">
    <source>
        <dbReference type="Proteomes" id="UP000010716"/>
    </source>
</evidence>
<dbReference type="eggNOG" id="COG3144">
    <property type="taxonomic scope" value="Bacteria"/>
</dbReference>
<dbReference type="EMBL" id="AFCE01000147">
    <property type="protein sequence ID" value="EGL82519.1"/>
    <property type="molecule type" value="Genomic_DNA"/>
</dbReference>
<evidence type="ECO:0000313" key="3">
    <source>
        <dbReference type="EMBL" id="EGL82519.1"/>
    </source>
</evidence>
<feature type="region of interest" description="Disordered" evidence="1">
    <location>
        <begin position="250"/>
        <end position="269"/>
    </location>
</feature>
<feature type="compositionally biased region" description="Basic and acidic residues" evidence="1">
    <location>
        <begin position="449"/>
        <end position="465"/>
    </location>
</feature>
<feature type="compositionally biased region" description="Polar residues" evidence="1">
    <location>
        <begin position="257"/>
        <end position="269"/>
    </location>
</feature>
<accession>F5L811</accession>
<name>F5L811_CALTT</name>
<feature type="compositionally biased region" description="Polar residues" evidence="1">
    <location>
        <begin position="429"/>
        <end position="448"/>
    </location>
</feature>
<sequence>MNMMPFLALHQGSDRKLMKGMAGQGMHKSGITVLTALSFSEFDELFRGQLQIDRSLLDPPSADGLTPMAGHLTEGEERDPEIDFVSMNLAKGENELWLVNNDELLPLDEGQEAEDQKPGAQKYTVVPVSAGSREEEGGSQVQDSALSPIRSGVIPGHPTSHSLDTLLKEKGSQTISRPQGGGSQHAQGVLGSTTVQLNELSVSQTNFEAAEAGFQPREGQLTKEWSKDNGLKAPSGVRLDAQLTHNKGLFPELDQLPGSQPNAGGQARNMTVESPLGQQERELNQTSEVASKPADLNQAQNAKSASEKEFSPAVVRYQSLVYDLQHILRLKGLRMKEGEVTQLRVKIHPEHLGALDIRLVSQKGKMTIQLLATNRFAVEALDRHLYQLQAVLAQLGFQIERLEVTQQPLSQTLHEDQYSHGNQHHDSQESNQGRSRQTGDSETVSNKITKPELGYRSELHQEHGSTVDYIA</sequence>
<reference evidence="4" key="3">
    <citation type="submission" date="2021-08" db="EMBL/GenBank/DDBJ databases">
        <authorList>
            <person name="de Jong S."/>
            <person name="van den Broek M."/>
            <person name="Merkel A."/>
            <person name="de la Torre Cortes P."/>
            <person name="Kalamorz F."/>
            <person name="Cook G."/>
            <person name="van Loosdrecht M."/>
            <person name="McMillan D."/>
        </authorList>
    </citation>
    <scope>NUCLEOTIDE SEQUENCE</scope>
    <source>
        <strain evidence="4">TA2.A1</strain>
    </source>
</reference>
<keyword evidence="3" id="KW-0282">Flagellum</keyword>
<dbReference type="InterPro" id="IPR021136">
    <property type="entry name" value="Flagellar_hook_control-like_C"/>
</dbReference>
<evidence type="ECO:0000256" key="1">
    <source>
        <dbReference type="SAM" id="MobiDB-lite"/>
    </source>
</evidence>
<dbReference type="OrthoDB" id="2112988at2"/>
<feature type="region of interest" description="Disordered" evidence="1">
    <location>
        <begin position="415"/>
        <end position="471"/>
    </location>
</feature>
<organism evidence="3 5">
    <name type="scientific">Caldalkalibacillus thermarum (strain TA2.A1)</name>
    <dbReference type="NCBI Taxonomy" id="986075"/>
    <lineage>
        <taxon>Bacteria</taxon>
        <taxon>Bacillati</taxon>
        <taxon>Bacillota</taxon>
        <taxon>Bacilli</taxon>
        <taxon>Bacillales</taxon>
        <taxon>Bacillaceae</taxon>
        <taxon>Caldalkalibacillus</taxon>
    </lineage>
</organism>
<feature type="region of interest" description="Disordered" evidence="1">
    <location>
        <begin position="278"/>
        <end position="308"/>
    </location>
</feature>
<dbReference type="Proteomes" id="UP000010716">
    <property type="component" value="Unassembled WGS sequence"/>
</dbReference>
<reference evidence="3 5" key="1">
    <citation type="journal article" date="2011" name="J. Bacteriol.">
        <title>Draft genome sequence of the thermoalkaliphilic Caldalkalibacillus thermarum strain TA2.A1.</title>
        <authorList>
            <person name="Kalamorz F."/>
            <person name="Keis S."/>
            <person name="McMillan D.G."/>
            <person name="Olsson K."/>
            <person name="Stanton J.A."/>
            <person name="Stockwell P."/>
            <person name="Black M.A."/>
            <person name="Klingeman D.M."/>
            <person name="Land M.L."/>
            <person name="Han C.S."/>
            <person name="Martin S.L."/>
            <person name="Becher S.A."/>
            <person name="Peddie C.J."/>
            <person name="Morgan H.W."/>
            <person name="Matthies D."/>
            <person name="Preiss L."/>
            <person name="Meier T."/>
            <person name="Brown S.D."/>
            <person name="Cook G.M."/>
        </authorList>
    </citation>
    <scope>NUCLEOTIDE SEQUENCE [LARGE SCALE GENOMIC DNA]</scope>
    <source>
        <strain evidence="3 5">TA2.A1</strain>
    </source>
</reference>
<evidence type="ECO:0000313" key="4">
    <source>
        <dbReference type="EMBL" id="QZT33016.1"/>
    </source>
</evidence>
<dbReference type="CDD" id="cd17470">
    <property type="entry name" value="T3SS_Flik_C"/>
    <property type="match status" value="1"/>
</dbReference>
<keyword evidence="6" id="KW-1185">Reference proteome</keyword>
<feature type="domain" description="Flagellar hook-length control protein-like C-terminal" evidence="2">
    <location>
        <begin position="333"/>
        <end position="408"/>
    </location>
</feature>